<evidence type="ECO:0000313" key="3">
    <source>
        <dbReference type="EMBL" id="CZR68696.1"/>
    </source>
</evidence>
<keyword evidence="4" id="KW-1185">Reference proteome</keyword>
<name>A0A1L7XUK3_9HELO</name>
<organism evidence="3 4">
    <name type="scientific">Phialocephala subalpina</name>
    <dbReference type="NCBI Taxonomy" id="576137"/>
    <lineage>
        <taxon>Eukaryota</taxon>
        <taxon>Fungi</taxon>
        <taxon>Dikarya</taxon>
        <taxon>Ascomycota</taxon>
        <taxon>Pezizomycotina</taxon>
        <taxon>Leotiomycetes</taxon>
        <taxon>Helotiales</taxon>
        <taxon>Mollisiaceae</taxon>
        <taxon>Phialocephala</taxon>
        <taxon>Phialocephala fortinii species complex</taxon>
    </lineage>
</organism>
<dbReference type="Proteomes" id="UP000184330">
    <property type="component" value="Unassembled WGS sequence"/>
</dbReference>
<sequence length="1446" mass="164038">MDSDPAERALRELDWLADLHKSQCFTTSEVSCPAKSSDFGADGYTASLTDWHELLQLTAPDETCGLVFVRGQFPNTPDAILARAQRRDDSGSKGTLGTRLQPAENDTDLELGERRVQGWINLKWPYSQYELKKKTDIWDGSGGTLEQISFVRSGIVFQILRLQWGHGSSLSDYDSAEAQKHTITLRAGGTIQFGCPCSNGGPPDKDKFTSTSDHHGDNKLTCLSDRYRSRFEMRLYINGVPQDLAPSATHLDVEEVNGTEIDLSSFHKVELLDDQPVFIVSTYALKNEDEEDEATIAGHLSGIEDHLGISNDSLNMTDRLWTALCSANYEAYEAVEACAIGRCVEQIISVAAIPFYVKCAGQHGAEREREVLETALVHNIINSQHVDVQTAFFQIRLLVKIYNFIATRHFEPDLLERFQSLDAMRASYLDKLRQFIRSSLTWLINTEMKPSKLLLALGSEEPPADMETRPSERLKRCEENRVWMSHDQSYNQACYATLAVWYTTKHCPQAVDDIFKSQILLPKLHRAFEVVQKRASRDKEPTPKNDVLQWFHLCCFYLLCNEKFRPPSDEEAMDGFTASGLDAHEVLKTQQRFEKYVSRLKTSQIETYSIEHEELDRVILLGEELGLDAIPTQFTASLASSRVLQTRRRLIERKRTTKFNPGPASWKNSRKTSNCPWELLATNHQSFLRIADDADVKSARERLFEFMMSDYSFMTSWDHADQNMIGTWWDQEPCSVICATLIDLKNEGKSREYLCKMKSAMSEAAAEHMNESIHDLLITPVETSPTGPAEDSSPNESIRDILLQMKQHQLESSRDQLMQLRQLLVQEEVGANLSVKAFDWLTCKPSRVYHPSWWVQSLTDTPEFYRVKQSKDVPLRKDLRRYLITLDHAAAATNDHLFFTTYTTENINTKVHAEDVQFLSLFDLNLTDRFTFDSKATSIKDFAHGLENLGNGQVTRETATIARARTRRKLKQASTVYSPTELDAYRKLVDLGTKHRVLFAEKCTPSLVRSFIYVWHPDALDTFDNYFGSTSVFSEHREAVTWTTSITVTHWSIRPTSLSKEHVERFRENRNNGDFPPLSIAQLGSTKKQRKTIDYLHTTDVVEERSSSLVITGDPSGHLWICSIWSSLTNSEAMSASVKSLLPVLGQFIHQQACARCLAFLILLGHLCEKLAAEYDMILSRLDGIVGLGERVLLEGLEWGTTEAVDKLKKMLWGLEALRVFDDRLSASLAQIQKARESVERIIKQEAGQQHVDLLEAYNNVIEEFEKRFGMLSDVQIRTQLKIRQVTGLRDGISTVTNVEDSQTALRDSQTTIRQGNNIKILTYITIAYLPLGFVTALFSVQYVTFMKSATNVTFLVLVIVFVLGTYALALSLESITDAFGMIGDKRRDRATANVPKPVQKEAQTEGDDLSTNKGYFARYFGLRKRNRNHRAGEEEEIVEKISMAA</sequence>
<keyword evidence="2" id="KW-1133">Transmembrane helix</keyword>
<keyword evidence="2" id="KW-0812">Transmembrane</keyword>
<keyword evidence="2" id="KW-0472">Membrane</keyword>
<gene>
    <name evidence="3" type="ORF">PAC_18595</name>
</gene>
<dbReference type="Gene3D" id="1.20.58.340">
    <property type="entry name" value="Magnesium transport protein CorA, transmembrane region"/>
    <property type="match status" value="1"/>
</dbReference>
<dbReference type="OrthoDB" id="426293at2759"/>
<feature type="transmembrane region" description="Helical" evidence="2">
    <location>
        <begin position="1353"/>
        <end position="1373"/>
    </location>
</feature>
<dbReference type="EMBL" id="FJOG01000058">
    <property type="protein sequence ID" value="CZR68696.1"/>
    <property type="molecule type" value="Genomic_DNA"/>
</dbReference>
<evidence type="ECO:0000256" key="1">
    <source>
        <dbReference type="SAM" id="MobiDB-lite"/>
    </source>
</evidence>
<feature type="region of interest" description="Disordered" evidence="1">
    <location>
        <begin position="83"/>
        <end position="105"/>
    </location>
</feature>
<feature type="transmembrane region" description="Helical" evidence="2">
    <location>
        <begin position="1321"/>
        <end position="1341"/>
    </location>
</feature>
<feature type="region of interest" description="Disordered" evidence="1">
    <location>
        <begin position="1391"/>
        <end position="1410"/>
    </location>
</feature>
<evidence type="ECO:0000313" key="4">
    <source>
        <dbReference type="Proteomes" id="UP000184330"/>
    </source>
</evidence>
<reference evidence="3 4" key="1">
    <citation type="submission" date="2016-03" db="EMBL/GenBank/DDBJ databases">
        <authorList>
            <person name="Ploux O."/>
        </authorList>
    </citation>
    <scope>NUCLEOTIDE SEQUENCE [LARGE SCALE GENOMIC DNA]</scope>
    <source>
        <strain evidence="3 4">UAMH 11012</strain>
    </source>
</reference>
<protein>
    <submittedName>
        <fullName evidence="3">Uncharacterized protein</fullName>
    </submittedName>
</protein>
<evidence type="ECO:0000256" key="2">
    <source>
        <dbReference type="SAM" id="Phobius"/>
    </source>
</evidence>
<proteinExistence type="predicted"/>
<accession>A0A1L7XUK3</accession>